<evidence type="ECO:0000313" key="4">
    <source>
        <dbReference type="Proteomes" id="UP000265419"/>
    </source>
</evidence>
<dbReference type="InterPro" id="IPR011761">
    <property type="entry name" value="ATP-grasp"/>
</dbReference>
<keyword evidence="1" id="KW-0547">Nucleotide-binding</keyword>
<keyword evidence="4" id="KW-1185">Reference proteome</keyword>
<dbReference type="SUPFAM" id="SSF56059">
    <property type="entry name" value="Glutathione synthetase ATP-binding domain-like"/>
    <property type="match status" value="1"/>
</dbReference>
<reference evidence="3 4" key="1">
    <citation type="submission" date="2018-07" db="EMBL/GenBank/DDBJ databases">
        <title>Arthrobacter sp. nov., isolated from raw cow's milk with high bacterial count.</title>
        <authorList>
            <person name="Hahne J."/>
            <person name="Isele D."/>
            <person name="Lipski A."/>
        </authorList>
    </citation>
    <scope>NUCLEOTIDE SEQUENCE [LARGE SCALE GENOMIC DNA]</scope>
    <source>
        <strain evidence="3 4">JZ R-35</strain>
    </source>
</reference>
<evidence type="ECO:0000256" key="1">
    <source>
        <dbReference type="PROSITE-ProRule" id="PRU00409"/>
    </source>
</evidence>
<dbReference type="PROSITE" id="PS50975">
    <property type="entry name" value="ATP_GRASP"/>
    <property type="match status" value="1"/>
</dbReference>
<organism evidence="3 4">
    <name type="scientific">Galactobacter valiniphilus</name>
    <dbReference type="NCBI Taxonomy" id="2676122"/>
    <lineage>
        <taxon>Bacteria</taxon>
        <taxon>Bacillati</taxon>
        <taxon>Actinomycetota</taxon>
        <taxon>Actinomycetes</taxon>
        <taxon>Micrococcales</taxon>
        <taxon>Micrococcaceae</taxon>
        <taxon>Galactobacter</taxon>
    </lineage>
</organism>
<feature type="domain" description="ATP-grasp" evidence="2">
    <location>
        <begin position="129"/>
        <end position="330"/>
    </location>
</feature>
<name>A0A399J7F6_9MICC</name>
<dbReference type="AlphaFoldDB" id="A0A399J7F6"/>
<dbReference type="EMBL" id="QQXK01000027">
    <property type="protein sequence ID" value="RII41455.1"/>
    <property type="molecule type" value="Genomic_DNA"/>
</dbReference>
<dbReference type="GO" id="GO:0046872">
    <property type="term" value="F:metal ion binding"/>
    <property type="evidence" value="ECO:0007669"/>
    <property type="project" value="InterPro"/>
</dbReference>
<dbReference type="InterPro" id="IPR013815">
    <property type="entry name" value="ATP_grasp_subdomain_1"/>
</dbReference>
<sequence length="414" mass="45415">MRIEDSQPFVPLILGGDIGAYSLAREFHEAYGVTSVAIPSVITGLLAHSRIVQARVFADHADEAGLLAFVEAQARELSLNGTRKVLLLASNDPHTRLIVEHRERLEPWAVVPYADLEPLLAVTTKEGFDALCAERGVPTPATAVVRLGDDAPAAALAAGVGYPAIVKASDSVAWHDVEFPGQKKVHTVASAEELARLVADAEAAGYAAGFVVQDLIPGPDSGMHLVTFFADKAGNVRFGAAGRVVVEEHAPGALGNSAAIVSGAYPEVVETGRRMLQDLGWRGFAMFDLKYDPRDGSYRYFELNPRLGRNHFYVTAAGNNVARFYVEEFLEDGLRQDEAFVHATREHLYSVLPKSLLRRYVPADLQATIKRLLKRGGHSHPLVYMAETHPRRWFYIAASLVNQHRKFKRWHPAP</sequence>
<evidence type="ECO:0000313" key="3">
    <source>
        <dbReference type="EMBL" id="RII41455.1"/>
    </source>
</evidence>
<gene>
    <name evidence="3" type="ORF">DWB68_12600</name>
</gene>
<protein>
    <recommendedName>
        <fullName evidence="2">ATP-grasp domain-containing protein</fullName>
    </recommendedName>
</protein>
<dbReference type="InterPro" id="IPR005479">
    <property type="entry name" value="CPAse_ATP-bd"/>
</dbReference>
<dbReference type="Gene3D" id="3.30.470.20">
    <property type="entry name" value="ATP-grasp fold, B domain"/>
    <property type="match status" value="1"/>
</dbReference>
<proteinExistence type="predicted"/>
<dbReference type="GO" id="GO:0005524">
    <property type="term" value="F:ATP binding"/>
    <property type="evidence" value="ECO:0007669"/>
    <property type="project" value="UniProtKB-UniRule"/>
</dbReference>
<dbReference type="Proteomes" id="UP000265419">
    <property type="component" value="Unassembled WGS sequence"/>
</dbReference>
<dbReference type="Pfam" id="PF02786">
    <property type="entry name" value="CPSase_L_D2"/>
    <property type="match status" value="1"/>
</dbReference>
<evidence type="ECO:0000259" key="2">
    <source>
        <dbReference type="PROSITE" id="PS50975"/>
    </source>
</evidence>
<dbReference type="RefSeq" id="WP_119425477.1">
    <property type="nucleotide sequence ID" value="NZ_QQXK01000027.1"/>
</dbReference>
<dbReference type="Gene3D" id="3.30.1490.20">
    <property type="entry name" value="ATP-grasp fold, A domain"/>
    <property type="match status" value="1"/>
</dbReference>
<keyword evidence="1" id="KW-0067">ATP-binding</keyword>
<accession>A0A399J7F6</accession>
<comment type="caution">
    <text evidence="3">The sequence shown here is derived from an EMBL/GenBank/DDBJ whole genome shotgun (WGS) entry which is preliminary data.</text>
</comment>